<evidence type="ECO:0000256" key="1">
    <source>
        <dbReference type="SAM" id="SignalP"/>
    </source>
</evidence>
<gene>
    <name evidence="2" type="ORF">CHYS00102_LOCUS10239</name>
</gene>
<reference evidence="2" key="1">
    <citation type="submission" date="2021-01" db="EMBL/GenBank/DDBJ databases">
        <authorList>
            <person name="Corre E."/>
            <person name="Pelletier E."/>
            <person name="Niang G."/>
            <person name="Scheremetjew M."/>
            <person name="Finn R."/>
            <person name="Kale V."/>
            <person name="Holt S."/>
            <person name="Cochrane G."/>
            <person name="Meng A."/>
            <person name="Brown T."/>
            <person name="Cohen L."/>
        </authorList>
    </citation>
    <scope>NUCLEOTIDE SEQUENCE</scope>
    <source>
        <strain evidence="2">308</strain>
    </source>
</reference>
<protein>
    <submittedName>
        <fullName evidence="2">Uncharacterized protein</fullName>
    </submittedName>
</protein>
<dbReference type="AlphaFoldDB" id="A0A7S1BD27"/>
<name>A0A7S1BD27_9STRA</name>
<organism evidence="2">
    <name type="scientific">Corethron hystrix</name>
    <dbReference type="NCBI Taxonomy" id="216773"/>
    <lineage>
        <taxon>Eukaryota</taxon>
        <taxon>Sar</taxon>
        <taxon>Stramenopiles</taxon>
        <taxon>Ochrophyta</taxon>
        <taxon>Bacillariophyta</taxon>
        <taxon>Coscinodiscophyceae</taxon>
        <taxon>Corethrophycidae</taxon>
        <taxon>Corethrales</taxon>
        <taxon>Corethraceae</taxon>
        <taxon>Corethron</taxon>
    </lineage>
</organism>
<accession>A0A7S1BD27</accession>
<proteinExistence type="predicted"/>
<feature type="chain" id="PRO_5030722700" evidence="1">
    <location>
        <begin position="27"/>
        <end position="290"/>
    </location>
</feature>
<dbReference type="EMBL" id="HBFR01014032">
    <property type="protein sequence ID" value="CAD8883044.1"/>
    <property type="molecule type" value="Transcribed_RNA"/>
</dbReference>
<evidence type="ECO:0000313" key="2">
    <source>
        <dbReference type="EMBL" id="CAD8883044.1"/>
    </source>
</evidence>
<feature type="signal peptide" evidence="1">
    <location>
        <begin position="1"/>
        <end position="26"/>
    </location>
</feature>
<sequence length="290" mass="32423">MSRSISENTTIFPFLFLFLAILVTEGFGFEAAANISSRRNGYRRSVPFVVDSTKNFSLRANLSSNEDWLEMTEFFQSMDDYTPLFRTVLSSPASSLEAPARSILSSGFFGDSESTSWISSPNAIPTKDSELGHISNFLDYLQKSLQEMPVDESNVEIDEKDSDFIERGRRLMVLTRFLVAEDASDRNAFKACWTEIAELANSGISDTGSLLLFPGYSGESMLRFSSEKLNRVLLWLGVNDIEVWPYCSKETNSPICGIMLIHKISDIPMPTSETGKVYKASDIVPSNEEN</sequence>
<keyword evidence="1" id="KW-0732">Signal</keyword>